<proteinExistence type="predicted"/>
<evidence type="ECO:0000313" key="1">
    <source>
        <dbReference type="EMBL" id="GII90055.1"/>
    </source>
</evidence>
<dbReference type="SUPFAM" id="SSF52540">
    <property type="entry name" value="P-loop containing nucleoside triphosphate hydrolases"/>
    <property type="match status" value="1"/>
</dbReference>
<dbReference type="EMBL" id="BOOW01000004">
    <property type="protein sequence ID" value="GII90055.1"/>
    <property type="molecule type" value="Genomic_DNA"/>
</dbReference>
<dbReference type="RefSeq" id="WP_204020188.1">
    <property type="nucleotide sequence ID" value="NZ_BOOW01000004.1"/>
</dbReference>
<keyword evidence="2" id="KW-1185">Reference proteome</keyword>
<dbReference type="InterPro" id="IPR027417">
    <property type="entry name" value="P-loop_NTPase"/>
</dbReference>
<dbReference type="Proteomes" id="UP000606172">
    <property type="component" value="Unassembled WGS sequence"/>
</dbReference>
<comment type="caution">
    <text evidence="1">The sequence shown here is derived from an EMBL/GenBank/DDBJ whole genome shotgun (WGS) entry which is preliminary data.</text>
</comment>
<organism evidence="1 2">
    <name type="scientific">Sinosporangium siamense</name>
    <dbReference type="NCBI Taxonomy" id="1367973"/>
    <lineage>
        <taxon>Bacteria</taxon>
        <taxon>Bacillati</taxon>
        <taxon>Actinomycetota</taxon>
        <taxon>Actinomycetes</taxon>
        <taxon>Streptosporangiales</taxon>
        <taxon>Streptosporangiaceae</taxon>
        <taxon>Sinosporangium</taxon>
    </lineage>
</organism>
<dbReference type="AlphaFoldDB" id="A0A919R9U8"/>
<reference evidence="1" key="1">
    <citation type="submission" date="2021-01" db="EMBL/GenBank/DDBJ databases">
        <title>Whole genome shotgun sequence of Sinosporangium siamense NBRC 109515.</title>
        <authorList>
            <person name="Komaki H."/>
            <person name="Tamura T."/>
        </authorList>
    </citation>
    <scope>NUCLEOTIDE SEQUENCE</scope>
    <source>
        <strain evidence="1">NBRC 109515</strain>
    </source>
</reference>
<sequence length="355" mass="38393">MPRNTEPPERLVSCPTCLDAIPWRDGTLFELVGGEYKPFAPGTIKGAEKLRDKLRTSYKLCPNPSDDTTEHYIPAAYAQYDDPLLIGLVGTTRAGKSHLLAAMLAEVESQALQPFGVSAAALDIERHKAFMNIYVQQFIGRGNLLSWTAHNLIEAADALILTAGGRTRVMSFFDVSGEDFTQSGRHARFLAAAHGLIFVADPTLAVPGMVPGTTQPAHRRDEAFGAVMDRLRLSGALSDVATTIAVAKSDLLRFTPPADRWLREPVPHGTLDPAAIEAESRDAYAFLDAHGATAWLRPFHDVKRSTLHFVSAMGANPRGESLPRGARPKRVLMPLLSLLAMTGVLPGPAAAEVGW</sequence>
<accession>A0A919R9U8</accession>
<name>A0A919R9U8_9ACTN</name>
<evidence type="ECO:0000313" key="2">
    <source>
        <dbReference type="Proteomes" id="UP000606172"/>
    </source>
</evidence>
<gene>
    <name evidence="1" type="ORF">Ssi02_02860</name>
</gene>
<protein>
    <submittedName>
        <fullName evidence="1">Uncharacterized protein</fullName>
    </submittedName>
</protein>